<name>A0ABD4RHP7_9CLOT</name>
<dbReference type="Pfam" id="PF00636">
    <property type="entry name" value="Ribonuclease_3"/>
    <property type="match status" value="1"/>
</dbReference>
<evidence type="ECO:0000259" key="7">
    <source>
        <dbReference type="Pfam" id="PF00636"/>
    </source>
</evidence>
<dbReference type="InterPro" id="IPR036389">
    <property type="entry name" value="RNase_III_sf"/>
</dbReference>
<keyword evidence="5 6" id="KW-0378">Hydrolase</keyword>
<dbReference type="EMBL" id="JAIFTX010000011">
    <property type="protein sequence ID" value="MBX7290650.1"/>
    <property type="molecule type" value="Genomic_DNA"/>
</dbReference>
<proteinExistence type="inferred from homology"/>
<comment type="function">
    <text evidence="6">Involved in correct processing of both the 5' and 3' ends of 23S rRNA precursor. Processes 30S rRNA precursor transcript even in absence of ribonuclease 3 (Rnc); Rnc processes 30S rRNA into smaller rRNA precursors.</text>
</comment>
<protein>
    <recommendedName>
        <fullName evidence="6">Mini-ribonuclease 3</fullName>
        <shortName evidence="6">Mini-3</shortName>
        <shortName evidence="6">Mini-RNase 3</shortName>
        <ecNumber evidence="6">3.1.26.-</ecNumber>
    </recommendedName>
    <alternativeName>
        <fullName evidence="6">Mini-RNase III</fullName>
        <shortName evidence="6">Mini-III</shortName>
    </alternativeName>
</protein>
<comment type="cofactor">
    <cofactor evidence="6">
        <name>Mg(2+)</name>
        <dbReference type="ChEBI" id="CHEBI:18420"/>
    </cofactor>
</comment>
<feature type="active site" evidence="6">
    <location>
        <position position="28"/>
    </location>
</feature>
<dbReference type="PIRSF" id="PIRSF005520">
    <property type="entry name" value="UCP005520"/>
    <property type="match status" value="1"/>
</dbReference>
<dbReference type="PANTHER" id="PTHR34276:SF1">
    <property type="entry name" value="MINI-RIBONUCLEASE 3"/>
    <property type="match status" value="1"/>
</dbReference>
<dbReference type="KEGG" id="cchv:BTM20_01060"/>
<evidence type="ECO:0000256" key="4">
    <source>
        <dbReference type="ARBA" id="ARBA00022759"/>
    </source>
</evidence>
<keyword evidence="2 6" id="KW-0698">rRNA processing</keyword>
<keyword evidence="6" id="KW-0694">RNA-binding</keyword>
<sequence>MLDDLKIREFSKEEARQLNPLQLALIGDGVYEIYIRNYILTENTDLSAHKMHVKAIGYVKAKSQSTIMHNIEDMLTEEELYIYKRGRNAKSATVPKNADVRDYRNATGFEALVGYLYLIGDKERLTKVLETSVKIEL</sequence>
<reference evidence="8 9" key="1">
    <citation type="submission" date="2021-08" db="EMBL/GenBank/DDBJ databases">
        <title>Genome sequence analysis of Clostridium chauvoei strains of European origin and evaluation of typing options for outbreak investigations.</title>
        <authorList>
            <person name="Abdel-Glil M."/>
            <person name="Thomas P."/>
            <person name="Seyboldt C."/>
        </authorList>
    </citation>
    <scope>NUCLEOTIDE SEQUENCE [LARGE SCALE GENOMIC DNA]</scope>
    <source>
        <strain evidence="8 9">S0260-09</strain>
    </source>
</reference>
<dbReference type="InterPro" id="IPR000999">
    <property type="entry name" value="RNase_III_dom"/>
</dbReference>
<evidence type="ECO:0000313" key="8">
    <source>
        <dbReference type="EMBL" id="MBX7290650.1"/>
    </source>
</evidence>
<evidence type="ECO:0000256" key="2">
    <source>
        <dbReference type="ARBA" id="ARBA00022552"/>
    </source>
</evidence>
<evidence type="ECO:0000256" key="5">
    <source>
        <dbReference type="ARBA" id="ARBA00022801"/>
    </source>
</evidence>
<organism evidence="8 9">
    <name type="scientific">Clostridium chauvoei</name>
    <dbReference type="NCBI Taxonomy" id="46867"/>
    <lineage>
        <taxon>Bacteria</taxon>
        <taxon>Bacillati</taxon>
        <taxon>Bacillota</taxon>
        <taxon>Clostridia</taxon>
        <taxon>Eubacteriales</taxon>
        <taxon>Clostridiaceae</taxon>
        <taxon>Clostridium</taxon>
    </lineage>
</organism>
<comment type="subcellular location">
    <subcellularLocation>
        <location evidence="6">Cytoplasm</location>
    </subcellularLocation>
</comment>
<comment type="caution">
    <text evidence="8">The sequence shown here is derived from an EMBL/GenBank/DDBJ whole genome shotgun (WGS) entry which is preliminary data.</text>
</comment>
<dbReference type="GeneID" id="66300434"/>
<dbReference type="AlphaFoldDB" id="A0ABD4RHP7"/>
<dbReference type="Proteomes" id="UP000775179">
    <property type="component" value="Unassembled WGS sequence"/>
</dbReference>
<keyword evidence="6" id="KW-0460">Magnesium</keyword>
<keyword evidence="4 6" id="KW-0255">Endonuclease</keyword>
<dbReference type="GO" id="GO:0006364">
    <property type="term" value="P:rRNA processing"/>
    <property type="evidence" value="ECO:0007669"/>
    <property type="project" value="UniProtKB-UniRule"/>
</dbReference>
<dbReference type="GO" id="GO:0004519">
    <property type="term" value="F:endonuclease activity"/>
    <property type="evidence" value="ECO:0007669"/>
    <property type="project" value="UniProtKB-KW"/>
</dbReference>
<evidence type="ECO:0000256" key="3">
    <source>
        <dbReference type="ARBA" id="ARBA00022722"/>
    </source>
</evidence>
<accession>A0ABD4RHP7</accession>
<dbReference type="GO" id="GO:0019843">
    <property type="term" value="F:rRNA binding"/>
    <property type="evidence" value="ECO:0007669"/>
    <property type="project" value="UniProtKB-UniRule"/>
</dbReference>
<dbReference type="SUPFAM" id="SSF69065">
    <property type="entry name" value="RNase III domain-like"/>
    <property type="match status" value="1"/>
</dbReference>
<evidence type="ECO:0000256" key="6">
    <source>
        <dbReference type="HAMAP-Rule" id="MF_01468"/>
    </source>
</evidence>
<feature type="domain" description="RNase III" evidence="7">
    <location>
        <begin position="22"/>
        <end position="118"/>
    </location>
</feature>
<dbReference type="Gene3D" id="1.10.1520.10">
    <property type="entry name" value="Ribonuclease III domain"/>
    <property type="match status" value="1"/>
</dbReference>
<dbReference type="RefSeq" id="WP_021876922.1">
    <property type="nucleotide sequence ID" value="NZ_CP018624.1"/>
</dbReference>
<dbReference type="EC" id="3.1.26.-" evidence="6"/>
<evidence type="ECO:0000313" key="9">
    <source>
        <dbReference type="Proteomes" id="UP000775179"/>
    </source>
</evidence>
<dbReference type="PANTHER" id="PTHR34276">
    <property type="entry name" value="MINI-RIBONUCLEASE 3"/>
    <property type="match status" value="1"/>
</dbReference>
<comment type="subunit">
    <text evidence="6">Homodimer.</text>
</comment>
<evidence type="ECO:0000256" key="1">
    <source>
        <dbReference type="ARBA" id="ARBA00022517"/>
    </source>
</evidence>
<keyword evidence="6" id="KW-0963">Cytoplasm</keyword>
<keyword evidence="6" id="KW-0699">rRNA-binding</keyword>
<keyword evidence="3 6" id="KW-0540">Nuclease</keyword>
<dbReference type="HAMAP" id="MF_01468">
    <property type="entry name" value="RNase_Mini_III"/>
    <property type="match status" value="1"/>
</dbReference>
<dbReference type="GO" id="GO:0005737">
    <property type="term" value="C:cytoplasm"/>
    <property type="evidence" value="ECO:0007669"/>
    <property type="project" value="UniProtKB-SubCell"/>
</dbReference>
<gene>
    <name evidence="6" type="primary">mrnC</name>
    <name evidence="8" type="ORF">K4H94_06290</name>
</gene>
<dbReference type="InterPro" id="IPR008226">
    <property type="entry name" value="Mini3_fam"/>
</dbReference>
<keyword evidence="1 6" id="KW-0690">Ribosome biogenesis</keyword>
<dbReference type="GO" id="GO:0016787">
    <property type="term" value="F:hydrolase activity"/>
    <property type="evidence" value="ECO:0007669"/>
    <property type="project" value="UniProtKB-KW"/>
</dbReference>
<comment type="similarity">
    <text evidence="6">Belongs to the MrnC RNase family.</text>
</comment>